<dbReference type="Pfam" id="PF01547">
    <property type="entry name" value="SBP_bac_1"/>
    <property type="match status" value="1"/>
</dbReference>
<dbReference type="RefSeq" id="WP_109729691.1">
    <property type="nucleotide sequence ID" value="NZ_BAAACK010000007.1"/>
</dbReference>
<proteinExistence type="predicted"/>
<dbReference type="Gene3D" id="3.40.190.10">
    <property type="entry name" value="Periplasmic binding protein-like II"/>
    <property type="match status" value="2"/>
</dbReference>
<feature type="region of interest" description="Disordered" evidence="1">
    <location>
        <begin position="653"/>
        <end position="684"/>
    </location>
</feature>
<reference evidence="3 4" key="1">
    <citation type="submission" date="2018-05" db="EMBL/GenBank/DDBJ databases">
        <title>The Hungate 1000. A catalogue of reference genomes from the rumen microbiome.</title>
        <authorList>
            <person name="Kelly W."/>
        </authorList>
    </citation>
    <scope>NUCLEOTIDE SEQUENCE [LARGE SCALE GENOMIC DNA]</scope>
    <source>
        <strain evidence="3 4">NLAE-zl-C242</strain>
    </source>
</reference>
<dbReference type="Gene3D" id="2.130.10.10">
    <property type="entry name" value="YVTN repeat-like/Quinoprotein amine dehydrogenase"/>
    <property type="match status" value="1"/>
</dbReference>
<gene>
    <name evidence="3" type="ORF">A8806_101642</name>
</gene>
<dbReference type="PROSITE" id="PS51257">
    <property type="entry name" value="PROKAR_LIPOPROTEIN"/>
    <property type="match status" value="1"/>
</dbReference>
<evidence type="ECO:0000313" key="4">
    <source>
        <dbReference type="Proteomes" id="UP000245845"/>
    </source>
</evidence>
<keyword evidence="2" id="KW-0732">Signal</keyword>
<name>A0A2Y9BBS0_9FIRM</name>
<dbReference type="InterPro" id="IPR011047">
    <property type="entry name" value="Quinoprotein_ADH-like_sf"/>
</dbReference>
<dbReference type="EMBL" id="QGDL01000001">
    <property type="protein sequence ID" value="PWJ32354.1"/>
    <property type="molecule type" value="Genomic_DNA"/>
</dbReference>
<dbReference type="InterPro" id="IPR006059">
    <property type="entry name" value="SBP"/>
</dbReference>
<evidence type="ECO:0000313" key="3">
    <source>
        <dbReference type="EMBL" id="PWJ32354.1"/>
    </source>
</evidence>
<feature type="compositionally biased region" description="Polar residues" evidence="1">
    <location>
        <begin position="660"/>
        <end position="669"/>
    </location>
</feature>
<evidence type="ECO:0000256" key="2">
    <source>
        <dbReference type="SAM" id="SignalP"/>
    </source>
</evidence>
<organism evidence="3 4">
    <name type="scientific">Faecalicatena orotica</name>
    <dbReference type="NCBI Taxonomy" id="1544"/>
    <lineage>
        <taxon>Bacteria</taxon>
        <taxon>Bacillati</taxon>
        <taxon>Bacillota</taxon>
        <taxon>Clostridia</taxon>
        <taxon>Lachnospirales</taxon>
        <taxon>Lachnospiraceae</taxon>
        <taxon>Faecalicatena</taxon>
    </lineage>
</organism>
<dbReference type="InterPro" id="IPR015943">
    <property type="entry name" value="WD40/YVTN_repeat-like_dom_sf"/>
</dbReference>
<dbReference type="Proteomes" id="UP000245845">
    <property type="component" value="Unassembled WGS sequence"/>
</dbReference>
<keyword evidence="4" id="KW-1185">Reference proteome</keyword>
<comment type="caution">
    <text evidence="3">The sequence shown here is derived from an EMBL/GenBank/DDBJ whole genome shotgun (WGS) entry which is preliminary data.</text>
</comment>
<dbReference type="SUPFAM" id="SSF53850">
    <property type="entry name" value="Periplasmic binding protein-like II"/>
    <property type="match status" value="1"/>
</dbReference>
<dbReference type="OrthoDB" id="2081033at2"/>
<accession>A0A2Y9BBS0</accession>
<feature type="signal peptide" evidence="2">
    <location>
        <begin position="1"/>
        <end position="18"/>
    </location>
</feature>
<protein>
    <submittedName>
        <fullName evidence="3">Extracellular solute-binding protein</fullName>
    </submittedName>
</protein>
<sequence>MKIRRFAAVLLAVALAAAGITGCSGKKDKDAKGGQEAMGRYVEEPVELPVKEGENVIALTAGEESDSWLYTYNTLAGTYGAYHYEDGNFTEGDAAWLDHAGSTLGEFSNIVRGEDGKLYALFFDNENKSHVVRDAGDGTSEEIVIPELASQGDMDMYPIVSNMAVDSDGNLFLAFPVTGEVRMYDQKTGDLIRSFQSGEYTGVLSMLMDVSGKDLIMGNQDGTGFIYYDTATGEVRDEIKYADMTSDGIVKINEENDCIYADSKGLHHLTKGGSVAEDLISENASAFGIPQAGAINLVETEKGTYLVLFHTQTAGGETTYQLYRYVYDKTAKAKPSQMLTVYGLTESSAVRQAIAKFQQDNPDVGIEYKTGSAGEGTGTKADSIRALNTELLGGSGADVIMLDGLPAESYIEKGILADLGGILDAVDKEDGISANITDPYEKNGKIYQIPTRYGVPILMGSSEKARILKSSNTLIDYMKDHKWNDLMEMADKNKVMGLLLNIYYDEIVDEKQSIDTELLASLIETAGKTVESDGVEGTIFFGGGSQTPDSGWNVGKVGSLEETDTIASYEIKGIQSMMMPYHYMRKTGTEPTDTNGIYTPHDLVGINKASKNTELAREFVKTLLSKDVQTVDVDCGFPVNEKAMEALIQSLEEEPDEANGSVSISSAASATDGEEDETEPVTENITLPHRSEVQSLADMGKKLKKPVQKDDIIGEMILDGAKTYFDGSRTAEEAAKDIAEKADTYLSE</sequence>
<evidence type="ECO:0000256" key="1">
    <source>
        <dbReference type="SAM" id="MobiDB-lite"/>
    </source>
</evidence>
<dbReference type="SUPFAM" id="SSF50998">
    <property type="entry name" value="Quinoprotein alcohol dehydrogenase-like"/>
    <property type="match status" value="1"/>
</dbReference>
<feature type="chain" id="PRO_5043162106" evidence="2">
    <location>
        <begin position="19"/>
        <end position="748"/>
    </location>
</feature>
<dbReference type="AlphaFoldDB" id="A0A2Y9BBS0"/>